<dbReference type="RefSeq" id="WP_201431033.1">
    <property type="nucleotide sequence ID" value="NZ_JAEQBW010000003.1"/>
</dbReference>
<evidence type="ECO:0000256" key="1">
    <source>
        <dbReference type="SAM" id="Phobius"/>
    </source>
</evidence>
<sequence>MRKAVKPILKIIAITVLVLAAVFFVNDKLKEIGNEISEQFLVDLIRKESNGLYELSFEKLELNLISNRLRIFNAQLVPNYKSITDSSTISNLYQVRIDSADINLKSVFKIYTKKELIVKGVEVVNPQILMTKINPEKKEIKLGRETGEIYEIISDYLSLLQIDYFQVRGGSLNHSPSKLSLNTINFGISDFVIDPSQKKRKVFYSESINLGLQNQSIDLPDSIHVLTFDGFRLSTTDSILSFTNLKIKARPHINTQESFTEKRKNIYDIIIPVLELKGINYLKAYQENHLLIDKVSIPEPIINIQSVSGTDNTESTSDNTIGKSLLALFDLIKVKNFKINEAALDLVVKIKNQQQFKSNNISIELFDIMLDSSNYEINSRTNYFENAKISIQDYDYKLPDSVHIMAFKNLTINTFNSTLRVEDFIINPSRNASDSLLTKFNFNIPLINLEGINYKEALIKKRMFLKSMEFTNPSIYVDPTTELGQTKMDSVFTPAKLQSVLKNYFEEIKADQIQVINGKVEISNQFFVDEISLKLEKLAIDTAVNSWHNLADSIYLQANHLQLKLKEGGLEIGHINAGRKLHELELEDLTYFEPKTETHIKSKKLKVHGVQLDSIIENSIVQIEKVSLHQPEFILHPNSNSDKEEDMNWKWPKKPMILNINDGKLIYHIDTSNYFSIGKFNTELVIQKQLSLRYFLSESLSVNHKALEHTLNIAKVNLPGNSTTLSIHNISLAPFEMNDSMKLSAHIPLVRLTGFNKETLIRNKNVLADSMIINVANMDMEWITKVQEKVSQTKDRKDENGFTIDLNTVQLELKQSTLQVVNSKNERSLWSNRKTTLLLQNLSYPTQKLASDGSLLYAKNFSFECSGLSGVSFTGDLLNFEHIAYNSKNRKGKINSFDIQKQGGTSSAKIENISLDNWAAQKYIESNEINIGSLTTHKADVFLTIKDSREDSFKNKYFIPFKNLFIRQIISKDLNLRVYHQEKDRNYFVRQADLKINRLNLDSAIYIKSLHRQLASLSFNGKDYREDIGKNYTLTADSYAFSYPNATLSASGIALKSRYDRFKFSQHIKYQTDWFDLKLASVNFSGINLDKLVNKELHIQKASINDGKFTVLRDLNVPLDTTKYVPLPQEALQKLKIPLQIDTVSVSAHINIYIVPKDGGGLGFVSFDELTGTIFGLRSRPASGQPIELFARGKLNKMGEFQAKAEFPFPSQKSKFTLSGSVGPMDISTLNEMLVPIAAVEVRSGENEQLNFELSGNNEYAEGNMIFRYNNLKVNILDRHTYQSSGLSNSLRTFFANSFVVRGKNPNLFKLNEGKIFFERNKSRSIFNYWSKSLLSGAVSSIGISNNEEDAKEYKEEEGVD</sequence>
<proteinExistence type="predicted"/>
<organism evidence="2 3">
    <name type="scientific">Marivirga aurantiaca</name>
    <dbReference type="NCBI Taxonomy" id="2802615"/>
    <lineage>
        <taxon>Bacteria</taxon>
        <taxon>Pseudomonadati</taxon>
        <taxon>Bacteroidota</taxon>
        <taxon>Cytophagia</taxon>
        <taxon>Cytophagales</taxon>
        <taxon>Marivirgaceae</taxon>
        <taxon>Marivirga</taxon>
    </lineage>
</organism>
<gene>
    <name evidence="2" type="ORF">JKA74_09985</name>
</gene>
<keyword evidence="1" id="KW-1133">Transmembrane helix</keyword>
<reference evidence="2" key="1">
    <citation type="submission" date="2021-01" db="EMBL/GenBank/DDBJ databases">
        <title>Marivirga aurantiaca sp. nov., isolated from intertidal surface sediments.</title>
        <authorList>
            <person name="Zhang M."/>
        </authorList>
    </citation>
    <scope>NUCLEOTIDE SEQUENCE</scope>
    <source>
        <strain evidence="2">S37H4</strain>
    </source>
</reference>
<evidence type="ECO:0000313" key="3">
    <source>
        <dbReference type="Proteomes" id="UP000611723"/>
    </source>
</evidence>
<protein>
    <submittedName>
        <fullName evidence="2">Uncharacterized protein</fullName>
    </submittedName>
</protein>
<dbReference type="Proteomes" id="UP000611723">
    <property type="component" value="Unassembled WGS sequence"/>
</dbReference>
<accession>A0A934WY77</accession>
<keyword evidence="3" id="KW-1185">Reference proteome</keyword>
<evidence type="ECO:0000313" key="2">
    <source>
        <dbReference type="EMBL" id="MBK6265368.1"/>
    </source>
</evidence>
<keyword evidence="1" id="KW-0472">Membrane</keyword>
<dbReference type="EMBL" id="JAEQBW010000003">
    <property type="protein sequence ID" value="MBK6265368.1"/>
    <property type="molecule type" value="Genomic_DNA"/>
</dbReference>
<keyword evidence="1" id="KW-0812">Transmembrane</keyword>
<comment type="caution">
    <text evidence="2">The sequence shown here is derived from an EMBL/GenBank/DDBJ whole genome shotgun (WGS) entry which is preliminary data.</text>
</comment>
<name>A0A934WY77_9BACT</name>
<feature type="transmembrane region" description="Helical" evidence="1">
    <location>
        <begin position="7"/>
        <end position="25"/>
    </location>
</feature>